<feature type="binding site" evidence="5">
    <location>
        <begin position="149"/>
        <end position="156"/>
    </location>
    <ligand>
        <name>ADP</name>
        <dbReference type="ChEBI" id="CHEBI:456216"/>
    </ligand>
</feature>
<evidence type="ECO:0000256" key="4">
    <source>
        <dbReference type="ARBA" id="ARBA00022777"/>
    </source>
</evidence>
<evidence type="ECO:0000313" key="7">
    <source>
        <dbReference type="Proteomes" id="UP000184052"/>
    </source>
</evidence>
<dbReference type="OrthoDB" id="9782201at2"/>
<dbReference type="STRING" id="1121476.SAMN02745751_01027"/>
<evidence type="ECO:0000256" key="2">
    <source>
        <dbReference type="ARBA" id="ARBA00022679"/>
    </source>
</evidence>
<comment type="function">
    <text evidence="5">Bifunctional serine/threonine kinase and phosphorylase involved in the regulation of the pyruvate, phosphate dikinase (PPDK) by catalyzing its phosphorylation/dephosphorylation.</text>
</comment>
<dbReference type="Proteomes" id="UP000184052">
    <property type="component" value="Unassembled WGS sequence"/>
</dbReference>
<dbReference type="GO" id="GO:0005524">
    <property type="term" value="F:ATP binding"/>
    <property type="evidence" value="ECO:0007669"/>
    <property type="project" value="InterPro"/>
</dbReference>
<comment type="catalytic activity">
    <reaction evidence="5">
        <text>N(tele)-phospho-L-histidyl/L-threonyl-[pyruvate, phosphate dikinase] + ADP = N(tele)-phospho-L-histidyl/O-phospho-L-threonyl-[pyruvate, phosphate dikinase] + AMP + H(+)</text>
        <dbReference type="Rhea" id="RHEA:43692"/>
        <dbReference type="Rhea" id="RHEA-COMP:10650"/>
        <dbReference type="Rhea" id="RHEA-COMP:10651"/>
        <dbReference type="ChEBI" id="CHEBI:15378"/>
        <dbReference type="ChEBI" id="CHEBI:30013"/>
        <dbReference type="ChEBI" id="CHEBI:61977"/>
        <dbReference type="ChEBI" id="CHEBI:83586"/>
        <dbReference type="ChEBI" id="CHEBI:456215"/>
        <dbReference type="ChEBI" id="CHEBI:456216"/>
        <dbReference type="EC" id="2.7.11.32"/>
    </reaction>
</comment>
<dbReference type="GO" id="GO:0004674">
    <property type="term" value="F:protein serine/threonine kinase activity"/>
    <property type="evidence" value="ECO:0007669"/>
    <property type="project" value="UniProtKB-UniRule"/>
</dbReference>
<dbReference type="PANTHER" id="PTHR31756:SF3">
    <property type="entry name" value="PYRUVATE, PHOSPHATE DIKINASE REGULATORY PROTEIN 1, CHLOROPLASTIC"/>
    <property type="match status" value="1"/>
</dbReference>
<keyword evidence="2 5" id="KW-0808">Transferase</keyword>
<organism evidence="6 7">
    <name type="scientific">Dethiosulfatibacter aminovorans DSM 17477</name>
    <dbReference type="NCBI Taxonomy" id="1121476"/>
    <lineage>
        <taxon>Bacteria</taxon>
        <taxon>Bacillati</taxon>
        <taxon>Bacillota</taxon>
        <taxon>Tissierellia</taxon>
        <taxon>Dethiosulfatibacter</taxon>
    </lineage>
</organism>
<dbReference type="GO" id="GO:0043531">
    <property type="term" value="F:ADP binding"/>
    <property type="evidence" value="ECO:0007669"/>
    <property type="project" value="UniProtKB-UniRule"/>
</dbReference>
<name>A0A1M6DSG5_9FIRM</name>
<dbReference type="InterPro" id="IPR026565">
    <property type="entry name" value="PPDK_reg"/>
</dbReference>
<evidence type="ECO:0000256" key="1">
    <source>
        <dbReference type="ARBA" id="ARBA00022527"/>
    </source>
</evidence>
<dbReference type="AlphaFoldDB" id="A0A1M6DSG5"/>
<keyword evidence="3 5" id="KW-0547">Nucleotide-binding</keyword>
<dbReference type="Pfam" id="PF03618">
    <property type="entry name" value="Kinase-PPPase"/>
    <property type="match status" value="1"/>
</dbReference>
<sequence length="273" mass="31138">MKNVKIFALSDSIGETSEQVSKAVLEQFDEIDYDIKLYPHVKTRKQIDDIIEDAKKENAVIVFTLVVVELRDYLIVKSKTHNVTSVDLITPLLTPLIEHIGLKPKREPGLLHKFDENYFRKMDAIEFAVKYDDGKDTRGITLADVVLIGISRTSKTPLCMYLANKNIKAANIPLVPEVDPPEELMKANAGKIVGLFADPEYLNRIRKERLKVLGLRDNASYASLDRIIKELEYADRYIKKLGCKKIDITNKSIEETASIIINWHNDIAKKERE</sequence>
<dbReference type="HAMAP" id="MF_00921">
    <property type="entry name" value="PDRP"/>
    <property type="match status" value="1"/>
</dbReference>
<comment type="catalytic activity">
    <reaction evidence="5">
        <text>N(tele)-phospho-L-histidyl/O-phospho-L-threonyl-[pyruvate, phosphate dikinase] + phosphate + H(+) = N(tele)-phospho-L-histidyl/L-threonyl-[pyruvate, phosphate dikinase] + diphosphate</text>
        <dbReference type="Rhea" id="RHEA:43696"/>
        <dbReference type="Rhea" id="RHEA-COMP:10650"/>
        <dbReference type="Rhea" id="RHEA-COMP:10651"/>
        <dbReference type="ChEBI" id="CHEBI:15378"/>
        <dbReference type="ChEBI" id="CHEBI:30013"/>
        <dbReference type="ChEBI" id="CHEBI:33019"/>
        <dbReference type="ChEBI" id="CHEBI:43474"/>
        <dbReference type="ChEBI" id="CHEBI:61977"/>
        <dbReference type="ChEBI" id="CHEBI:83586"/>
        <dbReference type="EC" id="2.7.4.27"/>
    </reaction>
</comment>
<dbReference type="RefSeq" id="WP_073048120.1">
    <property type="nucleotide sequence ID" value="NZ_FQZL01000006.1"/>
</dbReference>
<dbReference type="NCBIfam" id="NF003742">
    <property type="entry name" value="PRK05339.1"/>
    <property type="match status" value="1"/>
</dbReference>
<evidence type="ECO:0000256" key="3">
    <source>
        <dbReference type="ARBA" id="ARBA00022741"/>
    </source>
</evidence>
<dbReference type="EC" id="2.7.11.32" evidence="5"/>
<gene>
    <name evidence="6" type="ORF">SAMN02745751_01027</name>
</gene>
<keyword evidence="7" id="KW-1185">Reference proteome</keyword>
<comment type="similarity">
    <text evidence="5">Belongs to the pyruvate, phosphate/water dikinase regulatory protein family. PDRP subfamily.</text>
</comment>
<evidence type="ECO:0000313" key="6">
    <source>
        <dbReference type="EMBL" id="SHI76187.1"/>
    </source>
</evidence>
<keyword evidence="1 5" id="KW-0723">Serine/threonine-protein kinase</keyword>
<dbReference type="GO" id="GO:0016776">
    <property type="term" value="F:phosphotransferase activity, phosphate group as acceptor"/>
    <property type="evidence" value="ECO:0007669"/>
    <property type="project" value="UniProtKB-UniRule"/>
</dbReference>
<dbReference type="InterPro" id="IPR005177">
    <property type="entry name" value="Kinase-pyrophosphorylase"/>
</dbReference>
<reference evidence="6 7" key="1">
    <citation type="submission" date="2016-11" db="EMBL/GenBank/DDBJ databases">
        <authorList>
            <person name="Jaros S."/>
            <person name="Januszkiewicz K."/>
            <person name="Wedrychowicz H."/>
        </authorList>
    </citation>
    <scope>NUCLEOTIDE SEQUENCE [LARGE SCALE GENOMIC DNA]</scope>
    <source>
        <strain evidence="6 7">DSM 17477</strain>
    </source>
</reference>
<dbReference type="PANTHER" id="PTHR31756">
    <property type="entry name" value="PYRUVATE, PHOSPHATE DIKINASE REGULATORY PROTEIN 1, CHLOROPLASTIC"/>
    <property type="match status" value="1"/>
</dbReference>
<evidence type="ECO:0000256" key="5">
    <source>
        <dbReference type="HAMAP-Rule" id="MF_00921"/>
    </source>
</evidence>
<dbReference type="EMBL" id="FQZL01000006">
    <property type="protein sequence ID" value="SHI76187.1"/>
    <property type="molecule type" value="Genomic_DNA"/>
</dbReference>
<keyword evidence="4 5" id="KW-0418">Kinase</keyword>
<proteinExistence type="inferred from homology"/>
<accession>A0A1M6DSG5</accession>
<dbReference type="EC" id="2.7.4.27" evidence="5"/>
<protein>
    <recommendedName>
        <fullName evidence="5">Putative pyruvate, phosphate dikinase regulatory protein</fullName>
        <shortName evidence="5">PPDK regulatory protein</shortName>
        <ecNumber evidence="5">2.7.11.32</ecNumber>
        <ecNumber evidence="5">2.7.4.27</ecNumber>
    </recommendedName>
</protein>